<dbReference type="EMBL" id="JAUJYO010000010">
    <property type="protein sequence ID" value="KAK1307411.1"/>
    <property type="molecule type" value="Genomic_DNA"/>
</dbReference>
<keyword evidence="1" id="KW-0808">Transferase</keyword>
<dbReference type="GO" id="GO:0016301">
    <property type="term" value="F:kinase activity"/>
    <property type="evidence" value="ECO:0007669"/>
    <property type="project" value="UniProtKB-KW"/>
</dbReference>
<evidence type="ECO:0000313" key="2">
    <source>
        <dbReference type="Proteomes" id="UP001180020"/>
    </source>
</evidence>
<name>A0AAV9E2K6_ACOCL</name>
<dbReference type="AlphaFoldDB" id="A0AAV9E2K6"/>
<keyword evidence="2" id="KW-1185">Reference proteome</keyword>
<evidence type="ECO:0000313" key="1">
    <source>
        <dbReference type="EMBL" id="KAK1307411.1"/>
    </source>
</evidence>
<comment type="caution">
    <text evidence="1">The sequence shown here is derived from an EMBL/GenBank/DDBJ whole genome shotgun (WGS) entry which is preliminary data.</text>
</comment>
<reference evidence="1" key="2">
    <citation type="submission" date="2023-06" db="EMBL/GenBank/DDBJ databases">
        <authorList>
            <person name="Ma L."/>
            <person name="Liu K.-W."/>
            <person name="Li Z."/>
            <person name="Hsiao Y.-Y."/>
            <person name="Qi Y."/>
            <person name="Fu T."/>
            <person name="Tang G."/>
            <person name="Zhang D."/>
            <person name="Sun W.-H."/>
            <person name="Liu D.-K."/>
            <person name="Li Y."/>
            <person name="Chen G.-Z."/>
            <person name="Liu X.-D."/>
            <person name="Liao X.-Y."/>
            <person name="Jiang Y.-T."/>
            <person name="Yu X."/>
            <person name="Hao Y."/>
            <person name="Huang J."/>
            <person name="Zhao X.-W."/>
            <person name="Ke S."/>
            <person name="Chen Y.-Y."/>
            <person name="Wu W.-L."/>
            <person name="Hsu J.-L."/>
            <person name="Lin Y.-F."/>
            <person name="Huang M.-D."/>
            <person name="Li C.-Y."/>
            <person name="Huang L."/>
            <person name="Wang Z.-W."/>
            <person name="Zhao X."/>
            <person name="Zhong W.-Y."/>
            <person name="Peng D.-H."/>
            <person name="Ahmad S."/>
            <person name="Lan S."/>
            <person name="Zhang J.-S."/>
            <person name="Tsai W.-C."/>
            <person name="Van De Peer Y."/>
            <person name="Liu Z.-J."/>
        </authorList>
    </citation>
    <scope>NUCLEOTIDE SEQUENCE</scope>
    <source>
        <strain evidence="1">CP</strain>
        <tissue evidence="1">Leaves</tissue>
    </source>
</reference>
<dbReference type="Proteomes" id="UP001180020">
    <property type="component" value="Unassembled WGS sequence"/>
</dbReference>
<organism evidence="1 2">
    <name type="scientific">Acorus calamus</name>
    <name type="common">Sweet flag</name>
    <dbReference type="NCBI Taxonomy" id="4465"/>
    <lineage>
        <taxon>Eukaryota</taxon>
        <taxon>Viridiplantae</taxon>
        <taxon>Streptophyta</taxon>
        <taxon>Embryophyta</taxon>
        <taxon>Tracheophyta</taxon>
        <taxon>Spermatophyta</taxon>
        <taxon>Magnoliopsida</taxon>
        <taxon>Liliopsida</taxon>
        <taxon>Acoraceae</taxon>
        <taxon>Acorus</taxon>
    </lineage>
</organism>
<accession>A0AAV9E2K6</accession>
<keyword evidence="1" id="KW-0418">Kinase</keyword>
<gene>
    <name evidence="1" type="primary">CDKF-3</name>
    <name evidence="1" type="ORF">QJS10_CPA10g01505</name>
</gene>
<protein>
    <submittedName>
        <fullName evidence="1">Cyclin-dependent kinase F-3</fullName>
    </submittedName>
</protein>
<sequence>MEKYRVMEELGDGTCGCVYRALNLENNEISDLPSLLAGSSTDIFLLLPYILVCQDLPYALSAVFLHNHVQE</sequence>
<reference evidence="1" key="1">
    <citation type="journal article" date="2023" name="Nat. Commun.">
        <title>Diploid and tetraploid genomes of Acorus and the evolution of monocots.</title>
        <authorList>
            <person name="Ma L."/>
            <person name="Liu K.W."/>
            <person name="Li Z."/>
            <person name="Hsiao Y.Y."/>
            <person name="Qi Y."/>
            <person name="Fu T."/>
            <person name="Tang G.D."/>
            <person name="Zhang D."/>
            <person name="Sun W.H."/>
            <person name="Liu D.K."/>
            <person name="Li Y."/>
            <person name="Chen G.Z."/>
            <person name="Liu X.D."/>
            <person name="Liao X.Y."/>
            <person name="Jiang Y.T."/>
            <person name="Yu X."/>
            <person name="Hao Y."/>
            <person name="Huang J."/>
            <person name="Zhao X.W."/>
            <person name="Ke S."/>
            <person name="Chen Y.Y."/>
            <person name="Wu W.L."/>
            <person name="Hsu J.L."/>
            <person name="Lin Y.F."/>
            <person name="Huang M.D."/>
            <person name="Li C.Y."/>
            <person name="Huang L."/>
            <person name="Wang Z.W."/>
            <person name="Zhao X."/>
            <person name="Zhong W.Y."/>
            <person name="Peng D.H."/>
            <person name="Ahmad S."/>
            <person name="Lan S."/>
            <person name="Zhang J.S."/>
            <person name="Tsai W.C."/>
            <person name="Van de Peer Y."/>
            <person name="Liu Z.J."/>
        </authorList>
    </citation>
    <scope>NUCLEOTIDE SEQUENCE</scope>
    <source>
        <strain evidence="1">CP</strain>
    </source>
</reference>
<proteinExistence type="predicted"/>